<sequence length="373" mass="41064">MKVTFLTWRDPDHPDGGGSEVYVEQIARRLVARGHEVTVRSASYAGAPSRETVAGVVHRRSGGRLTVYLRGLAHLLTREGRDRDVVVDVINGLPFASPLLRRHGVLALVHHLHREQWSIIYPDWRGRLGWFVESRVTPRLYRSVPVVTVSEHSAADLARIGVESSAVTVVRNGLDHGARTAPVARSVTPRIVVLARLVPHKRIEHALWVLSQLRTETAGLRLDVVGDGWWHEQLVAEASRLGVSDLVTFHGHVDDPTRDRLLAAAWVMLLPSVKEGWGIAVTEAAAQGTPTIGYRESGGLCESVDDGVTGFVVADRSELLAATARVLGDADLRTRLSVEGARRARLLDWDDSAERFEEALGTVGRNRVSGRRR</sequence>
<protein>
    <submittedName>
        <fullName evidence="6">Glycosyltransferase family 4 protein</fullName>
    </submittedName>
</protein>
<dbReference type="PANTHER" id="PTHR12526:SF640">
    <property type="entry name" value="COLANIC ACID BIOSYNTHESIS GLYCOSYLTRANSFERASE WCAL-RELATED"/>
    <property type="match status" value="1"/>
</dbReference>
<evidence type="ECO:0000256" key="1">
    <source>
        <dbReference type="ARBA" id="ARBA00009481"/>
    </source>
</evidence>
<comment type="similarity">
    <text evidence="1">Belongs to the glycosyltransferase group 1 family. Glycosyltransferase 4 subfamily.</text>
</comment>
<feature type="domain" description="Glycosyl transferase family 1" evidence="4">
    <location>
        <begin position="189"/>
        <end position="340"/>
    </location>
</feature>
<dbReference type="Pfam" id="PF00534">
    <property type="entry name" value="Glycos_transf_1"/>
    <property type="match status" value="1"/>
</dbReference>
<keyword evidence="3" id="KW-0808">Transferase</keyword>
<dbReference type="InterPro" id="IPR028098">
    <property type="entry name" value="Glyco_trans_4-like_N"/>
</dbReference>
<dbReference type="Proteomes" id="UP001501468">
    <property type="component" value="Unassembled WGS sequence"/>
</dbReference>
<dbReference type="EMBL" id="BAABDC010000004">
    <property type="protein sequence ID" value="GAA3708674.1"/>
    <property type="molecule type" value="Genomic_DNA"/>
</dbReference>
<accession>A0ABP7DSY8</accession>
<dbReference type="Gene3D" id="3.40.50.2000">
    <property type="entry name" value="Glycogen Phosphorylase B"/>
    <property type="match status" value="2"/>
</dbReference>
<feature type="domain" description="Glycosyltransferase subfamily 4-like N-terminal" evidence="5">
    <location>
        <begin position="17"/>
        <end position="176"/>
    </location>
</feature>
<evidence type="ECO:0000256" key="3">
    <source>
        <dbReference type="ARBA" id="ARBA00022679"/>
    </source>
</evidence>
<evidence type="ECO:0000313" key="6">
    <source>
        <dbReference type="EMBL" id="GAA3708674.1"/>
    </source>
</evidence>
<dbReference type="SUPFAM" id="SSF53756">
    <property type="entry name" value="UDP-Glycosyltransferase/glycogen phosphorylase"/>
    <property type="match status" value="1"/>
</dbReference>
<dbReference type="RefSeq" id="WP_344947275.1">
    <property type="nucleotide sequence ID" value="NZ_BAABDC010000004.1"/>
</dbReference>
<evidence type="ECO:0000313" key="7">
    <source>
        <dbReference type="Proteomes" id="UP001501468"/>
    </source>
</evidence>
<evidence type="ECO:0000256" key="2">
    <source>
        <dbReference type="ARBA" id="ARBA00022676"/>
    </source>
</evidence>
<dbReference type="CDD" id="cd03801">
    <property type="entry name" value="GT4_PimA-like"/>
    <property type="match status" value="1"/>
</dbReference>
<name>A0ABP7DSY8_9MICO</name>
<keyword evidence="2" id="KW-0328">Glycosyltransferase</keyword>
<evidence type="ECO:0000259" key="4">
    <source>
        <dbReference type="Pfam" id="PF00534"/>
    </source>
</evidence>
<gene>
    <name evidence="6" type="ORF">GCM10022399_26810</name>
</gene>
<comment type="caution">
    <text evidence="6">The sequence shown here is derived from an EMBL/GenBank/DDBJ whole genome shotgun (WGS) entry which is preliminary data.</text>
</comment>
<keyword evidence="7" id="KW-1185">Reference proteome</keyword>
<proteinExistence type="inferred from homology"/>
<dbReference type="PANTHER" id="PTHR12526">
    <property type="entry name" value="GLYCOSYLTRANSFERASE"/>
    <property type="match status" value="1"/>
</dbReference>
<dbReference type="InterPro" id="IPR001296">
    <property type="entry name" value="Glyco_trans_1"/>
</dbReference>
<reference evidence="7" key="1">
    <citation type="journal article" date="2019" name="Int. J. Syst. Evol. Microbiol.">
        <title>The Global Catalogue of Microorganisms (GCM) 10K type strain sequencing project: providing services to taxonomists for standard genome sequencing and annotation.</title>
        <authorList>
            <consortium name="The Broad Institute Genomics Platform"/>
            <consortium name="The Broad Institute Genome Sequencing Center for Infectious Disease"/>
            <person name="Wu L."/>
            <person name="Ma J."/>
        </authorList>
    </citation>
    <scope>NUCLEOTIDE SEQUENCE [LARGE SCALE GENOMIC DNA]</scope>
    <source>
        <strain evidence="7">JCM 17125</strain>
    </source>
</reference>
<evidence type="ECO:0000259" key="5">
    <source>
        <dbReference type="Pfam" id="PF13439"/>
    </source>
</evidence>
<dbReference type="Pfam" id="PF13439">
    <property type="entry name" value="Glyco_transf_4"/>
    <property type="match status" value="1"/>
</dbReference>
<organism evidence="6 7">
    <name type="scientific">Terrabacter ginsenosidimutans</name>
    <dbReference type="NCBI Taxonomy" id="490575"/>
    <lineage>
        <taxon>Bacteria</taxon>
        <taxon>Bacillati</taxon>
        <taxon>Actinomycetota</taxon>
        <taxon>Actinomycetes</taxon>
        <taxon>Micrococcales</taxon>
        <taxon>Intrasporangiaceae</taxon>
        <taxon>Terrabacter</taxon>
    </lineage>
</organism>